<dbReference type="GO" id="GO:0005509">
    <property type="term" value="F:calcium ion binding"/>
    <property type="evidence" value="ECO:0007669"/>
    <property type="project" value="InterPro"/>
</dbReference>
<dbReference type="InterPro" id="IPR018247">
    <property type="entry name" value="EF_Hand_1_Ca_BS"/>
</dbReference>
<sequence length="92" mass="10890">MTKLEDHLEGIINIFHQYSIRLGHYDTLVKRELKQLITKELPNCIQNTKDQPTIDEIFQDLDTNKDKEVSFEEFIVLVSRVLKTAHENIHKE</sequence>
<dbReference type="PROSITE" id="PS50222">
    <property type="entry name" value="EF_HAND_2"/>
    <property type="match status" value="1"/>
</dbReference>
<dbReference type="GO" id="GO:0043542">
    <property type="term" value="P:endothelial cell migration"/>
    <property type="evidence" value="ECO:0007669"/>
    <property type="project" value="TreeGrafter"/>
</dbReference>
<dbReference type="Bgee" id="ENSCHIG00000012846">
    <property type="expression patterns" value="Expressed in rumen and 17 other cell types or tissues"/>
</dbReference>
<dbReference type="RefSeq" id="XP_017901622.1">
    <property type="nucleotide sequence ID" value="XM_018046133.1"/>
</dbReference>
<reference evidence="8 10" key="2">
    <citation type="submission" date="2019-03" db="EMBL/GenBank/DDBJ databases">
        <title>Genome sequencing and reference-guided assembly of Black Bengal Goat (Capra hircus).</title>
        <authorList>
            <person name="Siddiki A.Z."/>
            <person name="Baten A."/>
            <person name="Billah M."/>
            <person name="Alam M.A.U."/>
            <person name="Shawrob K.S.M."/>
            <person name="Saha S."/>
            <person name="Chowdhury M."/>
            <person name="Rahman A.H."/>
            <person name="Stear M."/>
            <person name="Miah G."/>
            <person name="Das G.B."/>
            <person name="Hossain M.M."/>
            <person name="Kumkum M."/>
            <person name="Islam M.S."/>
            <person name="Mollah A.M."/>
            <person name="Ahsan A."/>
            <person name="Tusar F."/>
            <person name="Khan M.K.I."/>
        </authorList>
    </citation>
    <scope>NUCLEOTIDE SEQUENCE [LARGE SCALE GENOMIC DNA]</scope>
</reference>
<dbReference type="Ensembl" id="ENSCHIT00000018053.1">
    <property type="protein sequence ID" value="ENSCHIP00000010279.1"/>
    <property type="gene ID" value="ENSCHIG00000012846.1"/>
</dbReference>
<dbReference type="GO" id="GO:0005634">
    <property type="term" value="C:nucleus"/>
    <property type="evidence" value="ECO:0007669"/>
    <property type="project" value="Ensembl"/>
</dbReference>
<dbReference type="PROSITE" id="PS00303">
    <property type="entry name" value="S100_CABP"/>
    <property type="match status" value="1"/>
</dbReference>
<keyword evidence="9" id="KW-1185">Reference proteome</keyword>
<evidence type="ECO:0000256" key="3">
    <source>
        <dbReference type="ARBA" id="ARBA00022737"/>
    </source>
</evidence>
<dbReference type="InterPro" id="IPR001751">
    <property type="entry name" value="S100/CaBP7/8-like_CS"/>
</dbReference>
<organism evidence="7 9">
    <name type="scientific">Capra hircus</name>
    <name type="common">Goat</name>
    <dbReference type="NCBI Taxonomy" id="9925"/>
    <lineage>
        <taxon>Eukaryota</taxon>
        <taxon>Metazoa</taxon>
        <taxon>Chordata</taxon>
        <taxon>Craniata</taxon>
        <taxon>Vertebrata</taxon>
        <taxon>Euteleostomi</taxon>
        <taxon>Mammalia</taxon>
        <taxon>Eutheria</taxon>
        <taxon>Laurasiatheria</taxon>
        <taxon>Artiodactyla</taxon>
        <taxon>Ruminantia</taxon>
        <taxon>Pecora</taxon>
        <taxon>Bovidae</taxon>
        <taxon>Caprinae</taxon>
        <taxon>Capra</taxon>
    </lineage>
</organism>
<reference evidence="7" key="3">
    <citation type="submission" date="2025-05" db="UniProtKB">
        <authorList>
            <consortium name="Ensembl"/>
        </authorList>
    </citation>
    <scope>IDENTIFICATION</scope>
</reference>
<keyword evidence="2 5" id="KW-0479">Metal-binding</keyword>
<keyword evidence="3" id="KW-0677">Repeat</keyword>
<dbReference type="EMBL" id="LWLT01000004">
    <property type="status" value="NOT_ANNOTATED_CDS"/>
    <property type="molecule type" value="Genomic_DNA"/>
</dbReference>
<dbReference type="InterPro" id="IPR002048">
    <property type="entry name" value="EF_hand_dom"/>
</dbReference>
<dbReference type="FunFam" id="1.10.238.10:FF:000044">
    <property type="entry name" value="Protein S100"/>
    <property type="match status" value="1"/>
</dbReference>
<dbReference type="InterPro" id="IPR013787">
    <property type="entry name" value="S100_Ca-bd_sub"/>
</dbReference>
<dbReference type="PANTHER" id="PTHR11639">
    <property type="entry name" value="S100 CALCIUM-BINDING PROTEIN"/>
    <property type="match status" value="1"/>
</dbReference>
<evidence type="ECO:0000313" key="7">
    <source>
        <dbReference type="Ensembl" id="ENSCHIP00000010279.1"/>
    </source>
</evidence>
<evidence type="ECO:0000256" key="1">
    <source>
        <dbReference type="ARBA" id="ARBA00007323"/>
    </source>
</evidence>
<dbReference type="Pfam" id="PF00036">
    <property type="entry name" value="EF-hand_1"/>
    <property type="match status" value="1"/>
</dbReference>
<reference evidence="7 9" key="1">
    <citation type="submission" date="2016-04" db="EMBL/GenBank/DDBJ databases">
        <title>Polished mammalian reference genomes with single-molecule sequencing and chromosome conformation capture applied to the Capra hircus genome.</title>
        <authorList>
            <person name="Bickhart D.M."/>
            <person name="Koren S."/>
            <person name="Rosen B."/>
            <person name="Hastie A."/>
            <person name="Liachko I."/>
            <person name="Sullivan S.T."/>
            <person name="Burton J."/>
            <person name="Sayre B.L."/>
            <person name="Huson H.J."/>
            <person name="Lee J."/>
            <person name="Lam E."/>
            <person name="Kelley C.M."/>
            <person name="Hutchison J.L."/>
            <person name="Zhou Y."/>
            <person name="Sun J."/>
            <person name="Crisa A."/>
            <person name="Schwartz J.C."/>
            <person name="Hammond J.A."/>
            <person name="Schroeder S.G."/>
            <person name="Liu G.E."/>
            <person name="Dunham M."/>
            <person name="Shendure J."/>
            <person name="Sonstegard T.S."/>
            <person name="Phillippy A.M."/>
            <person name="Van Tassell C.P."/>
            <person name="Smith T.P."/>
        </authorList>
    </citation>
    <scope>NUCLEOTIDE SEQUENCE [LARGE SCALE GENOMIC DNA]</scope>
</reference>
<dbReference type="GO" id="GO:0031640">
    <property type="term" value="P:killing of cells of another organism"/>
    <property type="evidence" value="ECO:0007669"/>
    <property type="project" value="Ensembl"/>
</dbReference>
<dbReference type="GO" id="GO:0048306">
    <property type="term" value="F:calcium-dependent protein binding"/>
    <property type="evidence" value="ECO:0007669"/>
    <property type="project" value="TreeGrafter"/>
</dbReference>
<evidence type="ECO:0000256" key="4">
    <source>
        <dbReference type="ARBA" id="ARBA00022837"/>
    </source>
</evidence>
<dbReference type="GO" id="GO:0006805">
    <property type="term" value="P:xenobiotic metabolic process"/>
    <property type="evidence" value="ECO:0007669"/>
    <property type="project" value="Ensembl"/>
</dbReference>
<dbReference type="GO" id="GO:0061844">
    <property type="term" value="P:antimicrobial humoral immune response mediated by antimicrobial peptide"/>
    <property type="evidence" value="ECO:0007669"/>
    <property type="project" value="Ensembl"/>
</dbReference>
<dbReference type="GO" id="GO:0042802">
    <property type="term" value="F:identical protein binding"/>
    <property type="evidence" value="ECO:0007669"/>
    <property type="project" value="Ensembl"/>
</dbReference>
<dbReference type="GeneTree" id="ENSGT00940000162189"/>
<dbReference type="SUPFAM" id="SSF47473">
    <property type="entry name" value="EF-hand"/>
    <property type="match status" value="1"/>
</dbReference>
<dbReference type="Ensembl" id="ENSCHIT00010032726.1">
    <property type="protein sequence ID" value="ENSCHIP00010023125.1"/>
    <property type="gene ID" value="ENSCHIG00010017269.1"/>
</dbReference>
<evidence type="ECO:0000256" key="5">
    <source>
        <dbReference type="RuleBase" id="RU361184"/>
    </source>
</evidence>
<evidence type="ECO:0000259" key="6">
    <source>
        <dbReference type="PROSITE" id="PS50222"/>
    </source>
</evidence>
<dbReference type="GO" id="GO:0005737">
    <property type="term" value="C:cytoplasm"/>
    <property type="evidence" value="ECO:0007669"/>
    <property type="project" value="Ensembl"/>
</dbReference>
<evidence type="ECO:0000313" key="10">
    <source>
        <dbReference type="Proteomes" id="UP000694566"/>
    </source>
</evidence>
<protein>
    <recommendedName>
        <fullName evidence="5">Protein S100</fullName>
    </recommendedName>
    <alternativeName>
        <fullName evidence="5">S100 calcium-binding protein</fullName>
    </alternativeName>
</protein>
<dbReference type="GO" id="GO:0070062">
    <property type="term" value="C:extracellular exosome"/>
    <property type="evidence" value="ECO:0007669"/>
    <property type="project" value="TreeGrafter"/>
</dbReference>
<dbReference type="GO" id="GO:0050832">
    <property type="term" value="P:defense response to fungus"/>
    <property type="evidence" value="ECO:0007669"/>
    <property type="project" value="Ensembl"/>
</dbReference>
<keyword evidence="4 5" id="KW-0106">Calcium</keyword>
<proteinExistence type="inferred from homology"/>
<dbReference type="Proteomes" id="UP000291000">
    <property type="component" value="Chromosome 3"/>
</dbReference>
<evidence type="ECO:0000313" key="8">
    <source>
        <dbReference type="Ensembl" id="ENSCHIP00010023125.1"/>
    </source>
</evidence>
<evidence type="ECO:0000256" key="2">
    <source>
        <dbReference type="ARBA" id="ARBA00022723"/>
    </source>
</evidence>
<dbReference type="GO" id="GO:0050786">
    <property type="term" value="F:RAGE receptor binding"/>
    <property type="evidence" value="ECO:0007669"/>
    <property type="project" value="Ensembl"/>
</dbReference>
<dbReference type="InterPro" id="IPR011992">
    <property type="entry name" value="EF-hand-dom_pair"/>
</dbReference>
<dbReference type="PROSITE" id="PS00018">
    <property type="entry name" value="EF_HAND_1"/>
    <property type="match status" value="1"/>
</dbReference>
<gene>
    <name evidence="7" type="primary">S100A12</name>
    <name evidence="8" type="synonym">LOC102169149</name>
</gene>
<dbReference type="CDD" id="cd05030">
    <property type="entry name" value="calgranulins"/>
    <property type="match status" value="1"/>
</dbReference>
<dbReference type="AlphaFoldDB" id="A0A452EDZ4"/>
<evidence type="ECO:0000313" key="9">
    <source>
        <dbReference type="Proteomes" id="UP000291000"/>
    </source>
</evidence>
<dbReference type="GeneID" id="102169149"/>
<dbReference type="SMART" id="SM01394">
    <property type="entry name" value="S_100"/>
    <property type="match status" value="1"/>
</dbReference>
<dbReference type="PANTHER" id="PTHR11639:SF77">
    <property type="entry name" value="PROTEIN S100-A12"/>
    <property type="match status" value="1"/>
</dbReference>
<dbReference type="SMART" id="SM00054">
    <property type="entry name" value="EFh"/>
    <property type="match status" value="1"/>
</dbReference>
<name>A0A452EDZ4_CAPHI</name>
<accession>A0A452EDZ4</accession>
<dbReference type="Pfam" id="PF01023">
    <property type="entry name" value="S_100"/>
    <property type="match status" value="1"/>
</dbReference>
<dbReference type="Gene3D" id="1.10.238.10">
    <property type="entry name" value="EF-hand"/>
    <property type="match status" value="1"/>
</dbReference>
<dbReference type="KEGG" id="chx:102169149"/>
<feature type="domain" description="EF-hand" evidence="6">
    <location>
        <begin position="49"/>
        <end position="84"/>
    </location>
</feature>
<dbReference type="GO" id="GO:0043123">
    <property type="term" value="P:positive regulation of canonical NF-kappaB signal transduction"/>
    <property type="evidence" value="ECO:0007669"/>
    <property type="project" value="Ensembl"/>
</dbReference>
<dbReference type="RefSeq" id="XP_017901623.1">
    <property type="nucleotide sequence ID" value="XM_018046134.1"/>
</dbReference>
<dbReference type="OrthoDB" id="9909924at2759"/>
<dbReference type="OMA" id="HEHLHEV"/>
<dbReference type="STRING" id="9925.ENSCHIP00000010279"/>
<comment type="similarity">
    <text evidence="1 5">Belongs to the S-100 family.</text>
</comment>